<dbReference type="EMBL" id="QZJZ01000031">
    <property type="protein sequence ID" value="RJP60285.1"/>
    <property type="molecule type" value="Genomic_DNA"/>
</dbReference>
<evidence type="ECO:0000313" key="1">
    <source>
        <dbReference type="EMBL" id="RJP60285.1"/>
    </source>
</evidence>
<evidence type="ECO:0000313" key="2">
    <source>
        <dbReference type="Proteomes" id="UP000266426"/>
    </source>
</evidence>
<comment type="caution">
    <text evidence="1">The sequence shown here is derived from an EMBL/GenBank/DDBJ whole genome shotgun (WGS) entry which is preliminary data.</text>
</comment>
<reference evidence="1 2" key="1">
    <citation type="journal article" date="2017" name="ISME J.">
        <title>Energy and carbon metabolisms in a deep terrestrial subsurface fluid microbial community.</title>
        <authorList>
            <person name="Momper L."/>
            <person name="Jungbluth S.P."/>
            <person name="Lee M.D."/>
            <person name="Amend J.P."/>
        </authorList>
    </citation>
    <scope>NUCLEOTIDE SEQUENCE [LARGE SCALE GENOMIC DNA]</scope>
    <source>
        <strain evidence="1">SURF_26</strain>
    </source>
</reference>
<protein>
    <submittedName>
        <fullName evidence="1">Uncharacterized protein</fullName>
    </submittedName>
</protein>
<name>A0A3A4R2G9_9BACT</name>
<proteinExistence type="predicted"/>
<dbReference type="AlphaFoldDB" id="A0A3A4R2G9"/>
<accession>A0A3A4R2G9</accession>
<gene>
    <name evidence="1" type="ORF">C4541_04355</name>
</gene>
<organism evidence="1 2">
    <name type="scientific">Candidatus Auribacter fodinae</name>
    <dbReference type="NCBI Taxonomy" id="2093366"/>
    <lineage>
        <taxon>Bacteria</taxon>
        <taxon>Pseudomonadati</taxon>
        <taxon>Candidatus Auribacterota</taxon>
        <taxon>Candidatus Auribacteria</taxon>
        <taxon>Candidatus Auribacterales</taxon>
        <taxon>Candidatus Auribacteraceae</taxon>
        <taxon>Candidatus Auribacter</taxon>
    </lineage>
</organism>
<dbReference type="Proteomes" id="UP000266426">
    <property type="component" value="Unassembled WGS sequence"/>
</dbReference>
<sequence>MGIARTTRTRLVFYCMLLAHVIITHQIFAEETVAENQHYSQTLVLTIPGFMVPGKTISQEKHFGNLAQLIEEMNVPYRCVVYNSKEYPLGEQSGLVTEKYSIGTLRVIPDILFFIEQERIRRSEKNLPYLQDVVLIGYSQGALITLQFIGRHLKYKKQYDDYMLEFGKEFEAMSNDPVYKELVFATDIYQTILNIKYQRPRDFERDHGFKIIDERVLLELERRFEIFKNYILDPASVYPNVTSFESPETDKYPKRYDLLRTFFAKKINDAEFRTQFVTFISEHALFYPVKDLEFRSICLSGSIFGSPQANIGYDLLTNYKFMRGVVKGYEQIKDTRLGSVHHIQAIERLVSFEDTTDYPLNSQNSLFLVGVNGEQGDNLVPQPCAHLSGHQYASIDVAEFRGNAQPVLIRKKSLPDLPVVPLDVRHFPVKTFFGLGPTIPGTAYVDTEHHPSFPYIKAFIQQDFDAISQMEESDKVVLRQFMVEIQIGRLERIKERLREMNVKNDTAGMARLLREAGLKVQLINRPPDITIQSEYFNKDTLTYVVIGAIEEDMIVFFKEDLDTKVEHPLDFLITAKGYPEVQVTLPIQAGEITFLRVFDSKQDHSAID</sequence>